<proteinExistence type="predicted"/>
<protein>
    <submittedName>
        <fullName evidence="1">Uncharacterized protein</fullName>
    </submittedName>
</protein>
<gene>
    <name evidence="1" type="ORF">LCMAC103_00100</name>
</gene>
<dbReference type="EMBL" id="MK500335">
    <property type="protein sequence ID" value="QBK86681.1"/>
    <property type="molecule type" value="Genomic_DNA"/>
</dbReference>
<evidence type="ECO:0000313" key="1">
    <source>
        <dbReference type="EMBL" id="QBK86681.1"/>
    </source>
</evidence>
<reference evidence="1" key="1">
    <citation type="journal article" date="2019" name="MBio">
        <title>Virus Genomes from Deep Sea Sediments Expand the Ocean Megavirome and Support Independent Origins of Viral Gigantism.</title>
        <authorList>
            <person name="Backstrom D."/>
            <person name="Yutin N."/>
            <person name="Jorgensen S.L."/>
            <person name="Dharamshi J."/>
            <person name="Homa F."/>
            <person name="Zaremba-Niedwiedzka K."/>
            <person name="Spang A."/>
            <person name="Wolf Y.I."/>
            <person name="Koonin E.V."/>
            <person name="Ettema T.J."/>
        </authorList>
    </citation>
    <scope>NUCLEOTIDE SEQUENCE</scope>
</reference>
<name>A0A481YUW1_9VIRU</name>
<organism evidence="1">
    <name type="scientific">Marseillevirus LCMAC103</name>
    <dbReference type="NCBI Taxonomy" id="2506604"/>
    <lineage>
        <taxon>Viruses</taxon>
        <taxon>Varidnaviria</taxon>
        <taxon>Bamfordvirae</taxon>
        <taxon>Nucleocytoviricota</taxon>
        <taxon>Megaviricetes</taxon>
        <taxon>Pimascovirales</taxon>
        <taxon>Pimascovirales incertae sedis</taxon>
        <taxon>Marseilleviridae</taxon>
    </lineage>
</organism>
<sequence>MHGSAPKAERPFVSKQTSHRFSAMTPIFVFQKNTRKIGGGASFRPAFEAGAFPATGIKNNVLARVFRHFPLSSTREE</sequence>
<accession>A0A481YUW1</accession>